<reference evidence="1" key="1">
    <citation type="submission" date="2020-10" db="EMBL/GenBank/DDBJ databases">
        <title>Sequencing the genomes of 1000 actinobacteria strains.</title>
        <authorList>
            <person name="Klenk H.-P."/>
        </authorList>
    </citation>
    <scope>NUCLEOTIDE SEQUENCE</scope>
    <source>
        <strain evidence="1">DSM 45354</strain>
    </source>
</reference>
<proteinExistence type="predicted"/>
<dbReference type="EMBL" id="JADBEM010000001">
    <property type="protein sequence ID" value="MBE1603599.1"/>
    <property type="molecule type" value="Genomic_DNA"/>
</dbReference>
<keyword evidence="2" id="KW-1185">Reference proteome</keyword>
<sequence>MYDPDDEAPILELQPVLELDHQYTRFVEAWNEDPGLKTDAREWGYPCRNHHRGGRQCVGTPSVRSDLSRVG</sequence>
<organism evidence="1 2">
    <name type="scientific">Actinopolymorpha pittospori</name>
    <dbReference type="NCBI Taxonomy" id="648752"/>
    <lineage>
        <taxon>Bacteria</taxon>
        <taxon>Bacillati</taxon>
        <taxon>Actinomycetota</taxon>
        <taxon>Actinomycetes</taxon>
        <taxon>Propionibacteriales</taxon>
        <taxon>Actinopolymorphaceae</taxon>
        <taxon>Actinopolymorpha</taxon>
    </lineage>
</organism>
<protein>
    <submittedName>
        <fullName evidence="1">Uncharacterized protein</fullName>
    </submittedName>
</protein>
<evidence type="ECO:0000313" key="2">
    <source>
        <dbReference type="Proteomes" id="UP000638648"/>
    </source>
</evidence>
<dbReference type="Proteomes" id="UP000638648">
    <property type="component" value="Unassembled WGS sequence"/>
</dbReference>
<dbReference type="AlphaFoldDB" id="A0A927MPB7"/>
<gene>
    <name evidence="1" type="ORF">HEB94_000447</name>
</gene>
<accession>A0A927MPB7</accession>
<comment type="caution">
    <text evidence="1">The sequence shown here is derived from an EMBL/GenBank/DDBJ whole genome shotgun (WGS) entry which is preliminary data.</text>
</comment>
<evidence type="ECO:0000313" key="1">
    <source>
        <dbReference type="EMBL" id="MBE1603599.1"/>
    </source>
</evidence>
<name>A0A927MPB7_9ACTN</name>